<organism evidence="1">
    <name type="scientific">Rhodopseudomonas palustris (strain BisA53)</name>
    <dbReference type="NCBI Taxonomy" id="316055"/>
    <lineage>
        <taxon>Bacteria</taxon>
        <taxon>Pseudomonadati</taxon>
        <taxon>Pseudomonadota</taxon>
        <taxon>Alphaproteobacteria</taxon>
        <taxon>Hyphomicrobiales</taxon>
        <taxon>Nitrobacteraceae</taxon>
        <taxon>Rhodopseudomonas</taxon>
    </lineage>
</organism>
<gene>
    <name evidence="1" type="ordered locus">RPE_2659</name>
</gene>
<dbReference type="AlphaFoldDB" id="Q07N88"/>
<evidence type="ECO:0000313" key="1">
    <source>
        <dbReference type="EMBL" id="ABJ06596.1"/>
    </source>
</evidence>
<dbReference type="HOGENOM" id="CLU_1757410_0_0_5"/>
<dbReference type="STRING" id="316055.RPE_2659"/>
<sequence length="148" mass="15898">MSKSFPAIAETRAGFMLMEVLVALAVAAMLFTVVAHVFANAWSGSRVPMELVNALNLARHLASEADIGDRGVPRDGNAGRFTYTATKFPLSVTTRATRLAPAPGGVDNLDQLRRAIGEVPYLRRVTIIVRTPSGRSLTYESVVLEKAG</sequence>
<reference evidence="1" key="1">
    <citation type="submission" date="2006-09" db="EMBL/GenBank/DDBJ databases">
        <title>Complete sequence of Rhodopseudomonas palustris BisA53.</title>
        <authorList>
            <consortium name="US DOE Joint Genome Institute"/>
            <person name="Copeland A."/>
            <person name="Lucas S."/>
            <person name="Lapidus A."/>
            <person name="Barry K."/>
            <person name="Detter J.C."/>
            <person name="Glavina del Rio T."/>
            <person name="Hammon N."/>
            <person name="Israni S."/>
            <person name="Dalin E."/>
            <person name="Tice H."/>
            <person name="Pitluck S."/>
            <person name="Chain P."/>
            <person name="Malfatti S."/>
            <person name="Shin M."/>
            <person name="Vergez L."/>
            <person name="Schmutz J."/>
            <person name="Larimer F."/>
            <person name="Land M."/>
            <person name="Hauser L."/>
            <person name="Pelletier D.A."/>
            <person name="Kyrpides N."/>
            <person name="Kim E."/>
            <person name="Harwood C.S."/>
            <person name="Oda Y."/>
            <person name="Richardson P."/>
        </authorList>
    </citation>
    <scope>NUCLEOTIDE SEQUENCE [LARGE SCALE GENOMIC DNA]</scope>
    <source>
        <strain evidence="1">BisA53</strain>
    </source>
</reference>
<dbReference type="KEGG" id="rpe:RPE_2659"/>
<protein>
    <submittedName>
        <fullName evidence="1">Prepilin-type cleavage/methylation-like protein</fullName>
    </submittedName>
</protein>
<accession>Q07N88</accession>
<name>Q07N88_RHOP5</name>
<proteinExistence type="predicted"/>
<dbReference type="EMBL" id="CP000463">
    <property type="protein sequence ID" value="ABJ06596.1"/>
    <property type="molecule type" value="Genomic_DNA"/>
</dbReference>